<reference evidence="2 3" key="1">
    <citation type="submission" date="2018-04" db="EMBL/GenBank/DDBJ databases">
        <title>Genomic Encyclopedia of Archaeal and Bacterial Type Strains, Phase II (KMG-II): from individual species to whole genera.</title>
        <authorList>
            <person name="Goeker M."/>
        </authorList>
    </citation>
    <scope>NUCLEOTIDE SEQUENCE [LARGE SCALE GENOMIC DNA]</scope>
    <source>
        <strain evidence="2 3">DSM 29955</strain>
    </source>
</reference>
<keyword evidence="3" id="KW-1185">Reference proteome</keyword>
<name>A0A2T6KMA2_9RHOB</name>
<feature type="domain" description="DDE" evidence="1">
    <location>
        <begin position="11"/>
        <end position="60"/>
    </location>
</feature>
<keyword evidence="2" id="KW-0378">Hydrolase</keyword>
<accession>A0A2T6KMA2</accession>
<keyword evidence="2" id="KW-0255">Endonuclease</keyword>
<dbReference type="Pfam" id="PF13610">
    <property type="entry name" value="DDE_Tnp_IS240"/>
    <property type="match status" value="1"/>
</dbReference>
<sequence>MQSWCWLIEVLRVKYLNKMIAQDHRFIKKIASHTQTFRPFNSAAVTLAGIETAYMIRKGQFDRPARPVSSNLRNW</sequence>
<evidence type="ECO:0000313" key="2">
    <source>
        <dbReference type="EMBL" id="PUB17345.1"/>
    </source>
</evidence>
<proteinExistence type="predicted"/>
<protein>
    <submittedName>
        <fullName evidence="2">DDE superfamily endonuclease</fullName>
    </submittedName>
</protein>
<dbReference type="GO" id="GO:0004519">
    <property type="term" value="F:endonuclease activity"/>
    <property type="evidence" value="ECO:0007669"/>
    <property type="project" value="UniProtKB-KW"/>
</dbReference>
<evidence type="ECO:0000313" key="3">
    <source>
        <dbReference type="Proteomes" id="UP000244523"/>
    </source>
</evidence>
<dbReference type="EMBL" id="QBUD01000002">
    <property type="protein sequence ID" value="PUB17345.1"/>
    <property type="molecule type" value="Genomic_DNA"/>
</dbReference>
<comment type="caution">
    <text evidence="2">The sequence shown here is derived from an EMBL/GenBank/DDBJ whole genome shotgun (WGS) entry which is preliminary data.</text>
</comment>
<organism evidence="2 3">
    <name type="scientific">Yoonia sediminilitoris</name>
    <dbReference type="NCBI Taxonomy" id="1286148"/>
    <lineage>
        <taxon>Bacteria</taxon>
        <taxon>Pseudomonadati</taxon>
        <taxon>Pseudomonadota</taxon>
        <taxon>Alphaproteobacteria</taxon>
        <taxon>Rhodobacterales</taxon>
        <taxon>Paracoccaceae</taxon>
        <taxon>Yoonia</taxon>
    </lineage>
</organism>
<keyword evidence="2" id="KW-0540">Nuclease</keyword>
<gene>
    <name evidence="2" type="ORF">C8N45_102357</name>
</gene>
<dbReference type="AlphaFoldDB" id="A0A2T6KMA2"/>
<dbReference type="Proteomes" id="UP000244523">
    <property type="component" value="Unassembled WGS sequence"/>
</dbReference>
<evidence type="ECO:0000259" key="1">
    <source>
        <dbReference type="Pfam" id="PF13610"/>
    </source>
</evidence>
<dbReference type="InterPro" id="IPR032874">
    <property type="entry name" value="DDE_dom"/>
</dbReference>